<dbReference type="Proteomes" id="UP000322267">
    <property type="component" value="Unassembled WGS sequence"/>
</dbReference>
<gene>
    <name evidence="1" type="ORF">FZC78_10900</name>
</gene>
<name>A0A5D4NU19_9BACI</name>
<comment type="caution">
    <text evidence="1">The sequence shown here is derived from an EMBL/GenBank/DDBJ whole genome shotgun (WGS) entry which is preliminary data.</text>
</comment>
<dbReference type="AlphaFoldDB" id="A0A5D4NU19"/>
<dbReference type="EMBL" id="VTEI01000004">
    <property type="protein sequence ID" value="TYS17114.1"/>
    <property type="molecule type" value="Genomic_DNA"/>
</dbReference>
<dbReference type="OrthoDB" id="2875895at2"/>
<proteinExistence type="predicted"/>
<evidence type="ECO:0000313" key="1">
    <source>
        <dbReference type="EMBL" id="TYS17114.1"/>
    </source>
</evidence>
<sequence length="112" mass="12964">MVEELVKIFKLHNFDVIHETTKAIEFENIDTKELVYLMPNKEISLALNPETVESSILLKHMTKGFTHSTALKNFPKRKNTGETPIPYGYGYKFQSAEELSLFLREFNLLIAE</sequence>
<organism evidence="1 2">
    <name type="scientific">Rossellomorea vietnamensis</name>
    <dbReference type="NCBI Taxonomy" id="218284"/>
    <lineage>
        <taxon>Bacteria</taxon>
        <taxon>Bacillati</taxon>
        <taxon>Bacillota</taxon>
        <taxon>Bacilli</taxon>
        <taxon>Bacillales</taxon>
        <taxon>Bacillaceae</taxon>
        <taxon>Rossellomorea</taxon>
    </lineage>
</organism>
<evidence type="ECO:0000313" key="2">
    <source>
        <dbReference type="Proteomes" id="UP000322267"/>
    </source>
</evidence>
<protein>
    <submittedName>
        <fullName evidence="1">Uncharacterized protein</fullName>
    </submittedName>
</protein>
<reference evidence="1 2" key="1">
    <citation type="submission" date="2019-08" db="EMBL/GenBank/DDBJ databases">
        <title>Bacillus genomes from the desert of Cuatro Cienegas, Coahuila.</title>
        <authorList>
            <person name="Olmedo-Alvarez G."/>
        </authorList>
    </citation>
    <scope>NUCLEOTIDE SEQUENCE [LARGE SCALE GENOMIC DNA]</scope>
    <source>
        <strain evidence="1 2">CH34_1T</strain>
    </source>
</reference>
<accession>A0A5D4NU19</accession>